<dbReference type="Proteomes" id="UP001500713">
    <property type="component" value="Unassembled WGS sequence"/>
</dbReference>
<gene>
    <name evidence="1" type="ORF">GCM10009096_21490</name>
</gene>
<sequence length="56" mass="5929">MMVGNVSANPNRSAKSPLVIRIAPKLAGIRNVGTRADGEEITTVVDAKRARTAIIQ</sequence>
<reference evidence="1 2" key="1">
    <citation type="journal article" date="2019" name="Int. J. Syst. Evol. Microbiol.">
        <title>The Global Catalogue of Microorganisms (GCM) 10K type strain sequencing project: providing services to taxonomists for standard genome sequencing and annotation.</title>
        <authorList>
            <consortium name="The Broad Institute Genomics Platform"/>
            <consortium name="The Broad Institute Genome Sequencing Center for Infectious Disease"/>
            <person name="Wu L."/>
            <person name="Ma J."/>
        </authorList>
    </citation>
    <scope>NUCLEOTIDE SEQUENCE [LARGE SCALE GENOMIC DNA]</scope>
    <source>
        <strain evidence="1 2">JCM 14162</strain>
    </source>
</reference>
<dbReference type="EMBL" id="BAAAEM010000002">
    <property type="protein sequence ID" value="GAA0479169.1"/>
    <property type="molecule type" value="Genomic_DNA"/>
</dbReference>
<evidence type="ECO:0000313" key="1">
    <source>
        <dbReference type="EMBL" id="GAA0479169.1"/>
    </source>
</evidence>
<keyword evidence="2" id="KW-1185">Reference proteome</keyword>
<accession>A0ABN1ALM2</accession>
<evidence type="ECO:0000313" key="2">
    <source>
        <dbReference type="Proteomes" id="UP001500713"/>
    </source>
</evidence>
<organism evidence="1 2">
    <name type="scientific">Parasphingorhabdus litoris</name>
    <dbReference type="NCBI Taxonomy" id="394733"/>
    <lineage>
        <taxon>Bacteria</taxon>
        <taxon>Pseudomonadati</taxon>
        <taxon>Pseudomonadota</taxon>
        <taxon>Alphaproteobacteria</taxon>
        <taxon>Sphingomonadales</taxon>
        <taxon>Sphingomonadaceae</taxon>
        <taxon>Parasphingorhabdus</taxon>
    </lineage>
</organism>
<comment type="caution">
    <text evidence="1">The sequence shown here is derived from an EMBL/GenBank/DDBJ whole genome shotgun (WGS) entry which is preliminary data.</text>
</comment>
<protein>
    <submittedName>
        <fullName evidence="1">Uncharacterized protein</fullName>
    </submittedName>
</protein>
<name>A0ABN1ALM2_9SPHN</name>
<proteinExistence type="predicted"/>